<dbReference type="Gene3D" id="1.20.5.1930">
    <property type="match status" value="1"/>
</dbReference>
<keyword evidence="7" id="KW-1185">Reference proteome</keyword>
<evidence type="ECO:0000259" key="5">
    <source>
        <dbReference type="SMART" id="SM00387"/>
    </source>
</evidence>
<dbReference type="GO" id="GO:0000155">
    <property type="term" value="F:phosphorelay sensor kinase activity"/>
    <property type="evidence" value="ECO:0007669"/>
    <property type="project" value="InterPro"/>
</dbReference>
<name>A0A4Q1SA91_9BACT</name>
<sequence length="601" mass="66298">MAWSRPHGGDRYAKQTHARCTRRITAMVQVHQFAVIRMTLLRVRRLADGAAGTRGAQKEGFLSAAAAVYSVCRYPSLEHVMAFDRRHLKEVQPGVRWMPSRAHLFGAIVLALGLALAGCAMIASSRRAMVPVHTYELAKGQEGEWHAIGGNWQFGDNIVESKHSDDRGAKLVTGSKLWANYTLTADLRFDSDRGDIGLILRSQDEENGIDAYNGYYVGLRLDGGTLIIGRSNFGWVEARPVPLPGGVSAHEWYRMRVTAYGCRIGAYVQNLSTLQKAYVAFEERNCAKTGRIGLRAVDVTGAWRNIHISPATLGDYLELQRNTESVERPVVLSGPPWWTPWHIAELFVGTLALALLLQLLYYRFQQWKSETIMQERQRLAHDIHDTMAQNFAGLGYHIQGIRSALLRGGMAEPQHLADQLSVTYQLIRRCHSEASETISMLGAGPASDREDLLKVLADSARKIAGQGILVVPHATGSPQPLSLRVADALQHIGKEAIANALTHSGLSQLDITVHYQPRRVEVLIEDNGRGFDYGPQSQGFGILGMLKRARDVRGTLQISSRIGKGTAVRVVVELHPLRWDRTLLSRLWSGGSASLSGSATA</sequence>
<dbReference type="CDD" id="cd16917">
    <property type="entry name" value="HATPase_UhpB-NarQ-NarX-like"/>
    <property type="match status" value="1"/>
</dbReference>
<dbReference type="PANTHER" id="PTHR24421:SF62">
    <property type="entry name" value="SENSORY TRANSDUCTION HISTIDINE KINASE"/>
    <property type="match status" value="1"/>
</dbReference>
<dbReference type="Gene3D" id="2.60.120.560">
    <property type="entry name" value="Exo-inulinase, domain 1"/>
    <property type="match status" value="1"/>
</dbReference>
<keyword evidence="1" id="KW-0808">Transferase</keyword>
<dbReference type="Pfam" id="PF07730">
    <property type="entry name" value="HisKA_3"/>
    <property type="match status" value="1"/>
</dbReference>
<dbReference type="OrthoDB" id="103958at2"/>
<dbReference type="Pfam" id="PF06439">
    <property type="entry name" value="3keto-disac_hyd"/>
    <property type="match status" value="1"/>
</dbReference>
<reference evidence="6 7" key="1">
    <citation type="journal article" date="2016" name="Int. J. Syst. Evol. Microbiol.">
        <title>Acidipila dinghuensis sp. nov., an acidobacterium isolated from forest soil.</title>
        <authorList>
            <person name="Jiang Y.W."/>
            <person name="Wang J."/>
            <person name="Chen M.H."/>
            <person name="Lv Y.Y."/>
            <person name="Qiu L.H."/>
        </authorList>
    </citation>
    <scope>NUCLEOTIDE SEQUENCE [LARGE SCALE GENOMIC DNA]</scope>
    <source>
        <strain evidence="6 7">DHOF10</strain>
    </source>
</reference>
<keyword evidence="4" id="KW-1133">Transmembrane helix</keyword>
<keyword evidence="3" id="KW-0902">Two-component regulatory system</keyword>
<dbReference type="EMBL" id="SDMK01000004">
    <property type="protein sequence ID" value="RXS93849.1"/>
    <property type="molecule type" value="Genomic_DNA"/>
</dbReference>
<dbReference type="SMART" id="SM00387">
    <property type="entry name" value="HATPase_c"/>
    <property type="match status" value="1"/>
</dbReference>
<dbReference type="Pfam" id="PF02518">
    <property type="entry name" value="HATPase_c"/>
    <property type="match status" value="1"/>
</dbReference>
<evidence type="ECO:0000256" key="3">
    <source>
        <dbReference type="ARBA" id="ARBA00023012"/>
    </source>
</evidence>
<evidence type="ECO:0000256" key="2">
    <source>
        <dbReference type="ARBA" id="ARBA00022777"/>
    </source>
</evidence>
<dbReference type="InterPro" id="IPR036890">
    <property type="entry name" value="HATPase_C_sf"/>
</dbReference>
<dbReference type="GO" id="GO:0046983">
    <property type="term" value="F:protein dimerization activity"/>
    <property type="evidence" value="ECO:0007669"/>
    <property type="project" value="InterPro"/>
</dbReference>
<dbReference type="PANTHER" id="PTHR24421">
    <property type="entry name" value="NITRATE/NITRITE SENSOR PROTEIN NARX-RELATED"/>
    <property type="match status" value="1"/>
</dbReference>
<keyword evidence="4" id="KW-0812">Transmembrane</keyword>
<keyword evidence="2" id="KW-0418">Kinase</keyword>
<comment type="caution">
    <text evidence="6">The sequence shown here is derived from an EMBL/GenBank/DDBJ whole genome shotgun (WGS) entry which is preliminary data.</text>
</comment>
<gene>
    <name evidence="6" type="ORF">ESZ00_17575</name>
</gene>
<dbReference type="InterPro" id="IPR011712">
    <property type="entry name" value="Sig_transdc_His_kin_sub3_dim/P"/>
</dbReference>
<proteinExistence type="predicted"/>
<accession>A0A4Q1SA91</accession>
<evidence type="ECO:0000256" key="4">
    <source>
        <dbReference type="SAM" id="Phobius"/>
    </source>
</evidence>
<dbReference type="InterPro" id="IPR050482">
    <property type="entry name" value="Sensor_HK_TwoCompSys"/>
</dbReference>
<dbReference type="Gene3D" id="3.30.565.10">
    <property type="entry name" value="Histidine kinase-like ATPase, C-terminal domain"/>
    <property type="match status" value="1"/>
</dbReference>
<evidence type="ECO:0000256" key="1">
    <source>
        <dbReference type="ARBA" id="ARBA00022679"/>
    </source>
</evidence>
<dbReference type="Proteomes" id="UP000290253">
    <property type="component" value="Unassembled WGS sequence"/>
</dbReference>
<keyword evidence="4" id="KW-0472">Membrane</keyword>
<evidence type="ECO:0000313" key="7">
    <source>
        <dbReference type="Proteomes" id="UP000290253"/>
    </source>
</evidence>
<protein>
    <submittedName>
        <fullName evidence="6">DUF1080 domain-containing protein</fullName>
    </submittedName>
</protein>
<evidence type="ECO:0000313" key="6">
    <source>
        <dbReference type="EMBL" id="RXS93849.1"/>
    </source>
</evidence>
<dbReference type="SUPFAM" id="SSF55874">
    <property type="entry name" value="ATPase domain of HSP90 chaperone/DNA topoisomerase II/histidine kinase"/>
    <property type="match status" value="1"/>
</dbReference>
<organism evidence="6 7">
    <name type="scientific">Silvibacterium dinghuense</name>
    <dbReference type="NCBI Taxonomy" id="1560006"/>
    <lineage>
        <taxon>Bacteria</taxon>
        <taxon>Pseudomonadati</taxon>
        <taxon>Acidobacteriota</taxon>
        <taxon>Terriglobia</taxon>
        <taxon>Terriglobales</taxon>
        <taxon>Acidobacteriaceae</taxon>
        <taxon>Silvibacterium</taxon>
    </lineage>
</organism>
<feature type="transmembrane region" description="Helical" evidence="4">
    <location>
        <begin position="104"/>
        <end position="123"/>
    </location>
</feature>
<dbReference type="GO" id="GO:0016787">
    <property type="term" value="F:hydrolase activity"/>
    <property type="evidence" value="ECO:0007669"/>
    <property type="project" value="InterPro"/>
</dbReference>
<dbReference type="InterPro" id="IPR003594">
    <property type="entry name" value="HATPase_dom"/>
</dbReference>
<feature type="domain" description="Histidine kinase/HSP90-like ATPase" evidence="5">
    <location>
        <begin position="484"/>
        <end position="576"/>
    </location>
</feature>
<dbReference type="InterPro" id="IPR010496">
    <property type="entry name" value="AL/BT2_dom"/>
</dbReference>
<dbReference type="AlphaFoldDB" id="A0A4Q1SA91"/>
<dbReference type="GO" id="GO:0016020">
    <property type="term" value="C:membrane"/>
    <property type="evidence" value="ECO:0007669"/>
    <property type="project" value="InterPro"/>
</dbReference>